<dbReference type="PROSITE" id="PS50866">
    <property type="entry name" value="GOLD"/>
    <property type="match status" value="1"/>
</dbReference>
<accession>A0A9W4JA07</accession>
<keyword evidence="6 9" id="KW-0472">Membrane</keyword>
<comment type="subcellular location">
    <subcellularLocation>
        <location evidence="7">Endomembrane system</location>
        <topology evidence="7">Single-pass membrane protein</topology>
    </subcellularLocation>
    <subcellularLocation>
        <location evidence="1 8">Membrane</location>
        <topology evidence="1 8">Single-pass type I membrane protein</topology>
    </subcellularLocation>
</comment>
<evidence type="ECO:0000256" key="7">
    <source>
        <dbReference type="ARBA" id="ARBA00037847"/>
    </source>
</evidence>
<evidence type="ECO:0000256" key="10">
    <source>
        <dbReference type="SAM" id="SignalP"/>
    </source>
</evidence>
<dbReference type="InterPro" id="IPR009038">
    <property type="entry name" value="GOLD_dom"/>
</dbReference>
<dbReference type="AlphaFoldDB" id="A0A9W4JA07"/>
<dbReference type="SMART" id="SM01190">
    <property type="entry name" value="EMP24_GP25L"/>
    <property type="match status" value="1"/>
</dbReference>
<dbReference type="InterPro" id="IPR015720">
    <property type="entry name" value="Emp24-like"/>
</dbReference>
<comment type="similarity">
    <text evidence="2 8">Belongs to the EMP24/GP25L family.</text>
</comment>
<dbReference type="PANTHER" id="PTHR22811">
    <property type="entry name" value="TRANSMEMBRANE EMP24 DOMAIN-CONTAINING PROTEIN"/>
    <property type="match status" value="1"/>
</dbReference>
<evidence type="ECO:0000256" key="3">
    <source>
        <dbReference type="ARBA" id="ARBA00022692"/>
    </source>
</evidence>
<organism evidence="12 13">
    <name type="scientific">Penicillium salamii</name>
    <dbReference type="NCBI Taxonomy" id="1612424"/>
    <lineage>
        <taxon>Eukaryota</taxon>
        <taxon>Fungi</taxon>
        <taxon>Dikarya</taxon>
        <taxon>Ascomycota</taxon>
        <taxon>Pezizomycotina</taxon>
        <taxon>Eurotiomycetes</taxon>
        <taxon>Eurotiomycetidae</taxon>
        <taxon>Eurotiales</taxon>
        <taxon>Aspergillaceae</taxon>
        <taxon>Penicillium</taxon>
    </lineage>
</organism>
<keyword evidence="3 8" id="KW-0812">Transmembrane</keyword>
<dbReference type="EMBL" id="CAJVPA010000190">
    <property type="protein sequence ID" value="CAG8384592.1"/>
    <property type="molecule type" value="Genomic_DNA"/>
</dbReference>
<dbReference type="GO" id="GO:0012505">
    <property type="term" value="C:endomembrane system"/>
    <property type="evidence" value="ECO:0007669"/>
    <property type="project" value="UniProtKB-SubCell"/>
</dbReference>
<evidence type="ECO:0000313" key="12">
    <source>
        <dbReference type="EMBL" id="CAG8384592.1"/>
    </source>
</evidence>
<feature type="signal peptide" evidence="10">
    <location>
        <begin position="1"/>
        <end position="18"/>
    </location>
</feature>
<dbReference type="Proteomes" id="UP001152646">
    <property type="component" value="Unassembled WGS sequence"/>
</dbReference>
<keyword evidence="4 10" id="KW-0732">Signal</keyword>
<feature type="chain" id="PRO_5040960192" description="GOLD domain-containing protein" evidence="10">
    <location>
        <begin position="19"/>
        <end position="291"/>
    </location>
</feature>
<dbReference type="InterPro" id="IPR036598">
    <property type="entry name" value="GOLD_dom_sf"/>
</dbReference>
<evidence type="ECO:0000259" key="11">
    <source>
        <dbReference type="PROSITE" id="PS50866"/>
    </source>
</evidence>
<sequence>MRFALFAGLASLVSSVTATALTYRLEANEKACFYTNVEQSNAKLAFYFAVQSGGSFDVDYTVTAPGGKIVLDGAKERQGDFVFTAQSLGEYTFCFNNEMSTFAEKMVDFEIAVENEQRAELPSRQGASPEQTSSLEESIYKLSAQLSTVSRNQKYFRTRENRNFSTVRSTERRIFNFSVIESLMMVSMAALQVFVVRFFFQGARKGAYDWFLNSVVRSYKRAHAHHTCGNMVPMRGESEYNHSCLFLRCTNMRQVTCDMTMSMKMRNNMMHFTTFLAWHVDLGYLGLYKIN</sequence>
<reference evidence="12" key="1">
    <citation type="submission" date="2021-07" db="EMBL/GenBank/DDBJ databases">
        <authorList>
            <person name="Branca A.L. A."/>
        </authorList>
    </citation>
    <scope>NUCLEOTIDE SEQUENCE</scope>
</reference>
<dbReference type="GO" id="GO:0016020">
    <property type="term" value="C:membrane"/>
    <property type="evidence" value="ECO:0007669"/>
    <property type="project" value="UniProtKB-SubCell"/>
</dbReference>
<evidence type="ECO:0000256" key="5">
    <source>
        <dbReference type="ARBA" id="ARBA00022989"/>
    </source>
</evidence>
<protein>
    <recommendedName>
        <fullName evidence="11">GOLD domain-containing protein</fullName>
    </recommendedName>
</protein>
<dbReference type="Pfam" id="PF01105">
    <property type="entry name" value="EMP24_GP25L"/>
    <property type="match status" value="1"/>
</dbReference>
<keyword evidence="5 9" id="KW-1133">Transmembrane helix</keyword>
<feature type="transmembrane region" description="Helical" evidence="9">
    <location>
        <begin position="174"/>
        <end position="200"/>
    </location>
</feature>
<feature type="transmembrane region" description="Helical" evidence="9">
    <location>
        <begin position="269"/>
        <end position="288"/>
    </location>
</feature>
<evidence type="ECO:0000313" key="13">
    <source>
        <dbReference type="Proteomes" id="UP001152646"/>
    </source>
</evidence>
<proteinExistence type="inferred from homology"/>
<evidence type="ECO:0000256" key="8">
    <source>
        <dbReference type="RuleBase" id="RU003827"/>
    </source>
</evidence>
<evidence type="ECO:0000256" key="2">
    <source>
        <dbReference type="ARBA" id="ARBA00007104"/>
    </source>
</evidence>
<feature type="domain" description="GOLD" evidence="11">
    <location>
        <begin position="30"/>
        <end position="113"/>
    </location>
</feature>
<comment type="caution">
    <text evidence="12">The sequence shown here is derived from an EMBL/GenBank/DDBJ whole genome shotgun (WGS) entry which is preliminary data.</text>
</comment>
<evidence type="ECO:0000256" key="4">
    <source>
        <dbReference type="ARBA" id="ARBA00022729"/>
    </source>
</evidence>
<evidence type="ECO:0000256" key="9">
    <source>
        <dbReference type="SAM" id="Phobius"/>
    </source>
</evidence>
<dbReference type="OrthoDB" id="1929172at2759"/>
<gene>
    <name evidence="12" type="ORF">PSALAMII_LOCUS6409</name>
</gene>
<evidence type="ECO:0000256" key="1">
    <source>
        <dbReference type="ARBA" id="ARBA00004479"/>
    </source>
</evidence>
<dbReference type="SUPFAM" id="SSF101576">
    <property type="entry name" value="Supernatant protein factor (SPF), C-terminal domain"/>
    <property type="match status" value="1"/>
</dbReference>
<name>A0A9W4JA07_9EURO</name>
<evidence type="ECO:0000256" key="6">
    <source>
        <dbReference type="ARBA" id="ARBA00023136"/>
    </source>
</evidence>